<evidence type="ECO:0000256" key="6">
    <source>
        <dbReference type="ARBA" id="ARBA00023136"/>
    </source>
</evidence>
<dbReference type="PROSITE" id="PS51123">
    <property type="entry name" value="OMPA_2"/>
    <property type="match status" value="1"/>
</dbReference>
<dbReference type="Pfam" id="PF00691">
    <property type="entry name" value="OmpA"/>
    <property type="match status" value="1"/>
</dbReference>
<reference evidence="11 12" key="1">
    <citation type="submission" date="2013-04" db="EMBL/GenBank/DDBJ databases">
        <title>The Genome Sequence of Paenibacillus barengoltzii G22.</title>
        <authorList>
            <consortium name="The Broad Institute Genomics Platform"/>
            <consortium name="The Broad Institute Genome Sequencing Center for Infectious Disease"/>
            <person name="Earl A."/>
            <person name="Xavier R."/>
            <person name="Elson C."/>
            <person name="Duck W."/>
            <person name="Walker B."/>
            <person name="Young S."/>
            <person name="Zeng Q."/>
            <person name="Gargeya S."/>
            <person name="Fitzgerald M."/>
            <person name="Haas B."/>
            <person name="Abouelleil A."/>
            <person name="Allen A.W."/>
            <person name="Alvarado L."/>
            <person name="Arachchi H.M."/>
            <person name="Berlin A.M."/>
            <person name="Chapman S.B."/>
            <person name="Gainer-Dewar J."/>
            <person name="Goldberg J."/>
            <person name="Griggs A."/>
            <person name="Gujja S."/>
            <person name="Hansen M."/>
            <person name="Howarth C."/>
            <person name="Imamovic A."/>
            <person name="Ireland A."/>
            <person name="Larimer J."/>
            <person name="McCowan C."/>
            <person name="Murphy C."/>
            <person name="Pearson M."/>
            <person name="Poon T.W."/>
            <person name="Priest M."/>
            <person name="Roberts A."/>
            <person name="Saif S."/>
            <person name="Shea T."/>
            <person name="Sisk P."/>
            <person name="Sykes S."/>
            <person name="Wortman J."/>
            <person name="Nusbaum C."/>
            <person name="Birren B."/>
        </authorList>
    </citation>
    <scope>NUCLEOTIDE SEQUENCE [LARGE SCALE GENOMIC DNA]</scope>
    <source>
        <strain evidence="11 12">G22</strain>
    </source>
</reference>
<keyword evidence="6 7" id="KW-0472">Membrane</keyword>
<evidence type="ECO:0000256" key="2">
    <source>
        <dbReference type="ARBA" id="ARBA00008914"/>
    </source>
</evidence>
<dbReference type="GeneID" id="43346624"/>
<dbReference type="PATRIC" id="fig|1235795.3.peg.3666"/>
<feature type="region of interest" description="Disordered" evidence="8">
    <location>
        <begin position="1"/>
        <end position="28"/>
    </location>
</feature>
<evidence type="ECO:0000313" key="12">
    <source>
        <dbReference type="Proteomes" id="UP000019598"/>
    </source>
</evidence>
<proteinExistence type="inferred from homology"/>
<protein>
    <recommendedName>
        <fullName evidence="10">OmpA-like domain-containing protein</fullName>
    </recommendedName>
</protein>
<dbReference type="InterPro" id="IPR050330">
    <property type="entry name" value="Bact_OuterMem_StrucFunc"/>
</dbReference>
<keyword evidence="4 9" id="KW-0812">Transmembrane</keyword>
<dbReference type="Gene3D" id="3.30.1330.60">
    <property type="entry name" value="OmpA-like domain"/>
    <property type="match status" value="1"/>
</dbReference>
<dbReference type="PANTHER" id="PTHR30329">
    <property type="entry name" value="STATOR ELEMENT OF FLAGELLAR MOTOR COMPLEX"/>
    <property type="match status" value="1"/>
</dbReference>
<comment type="subcellular location">
    <subcellularLocation>
        <location evidence="1">Cell membrane</location>
        <topology evidence="1">Single-pass membrane protein</topology>
    </subcellularLocation>
</comment>
<dbReference type="Proteomes" id="UP000019598">
    <property type="component" value="Unassembled WGS sequence"/>
</dbReference>
<feature type="compositionally biased region" description="Polar residues" evidence="8">
    <location>
        <begin position="106"/>
        <end position="122"/>
    </location>
</feature>
<dbReference type="SUPFAM" id="SSF103088">
    <property type="entry name" value="OmpA-like"/>
    <property type="match status" value="1"/>
</dbReference>
<dbReference type="InterPro" id="IPR025713">
    <property type="entry name" value="MotB-like_N_dom"/>
</dbReference>
<evidence type="ECO:0000256" key="4">
    <source>
        <dbReference type="ARBA" id="ARBA00022692"/>
    </source>
</evidence>
<evidence type="ECO:0000256" key="5">
    <source>
        <dbReference type="ARBA" id="ARBA00022989"/>
    </source>
</evidence>
<dbReference type="CDD" id="cd07185">
    <property type="entry name" value="OmpA_C-like"/>
    <property type="match status" value="1"/>
</dbReference>
<dbReference type="PANTHER" id="PTHR30329:SF21">
    <property type="entry name" value="LIPOPROTEIN YIAD-RELATED"/>
    <property type="match status" value="1"/>
</dbReference>
<dbReference type="AlphaFoldDB" id="R9L677"/>
<dbReference type="GO" id="GO:0005886">
    <property type="term" value="C:plasma membrane"/>
    <property type="evidence" value="ECO:0007669"/>
    <property type="project" value="UniProtKB-SubCell"/>
</dbReference>
<dbReference type="RefSeq" id="WP_016314094.1">
    <property type="nucleotide sequence ID" value="NZ_KE159655.1"/>
</dbReference>
<dbReference type="EMBL" id="ASSZ01000034">
    <property type="protein sequence ID" value="EOS54073.1"/>
    <property type="molecule type" value="Genomic_DNA"/>
</dbReference>
<gene>
    <name evidence="11" type="ORF">C812_03704</name>
</gene>
<dbReference type="InterPro" id="IPR006665">
    <property type="entry name" value="OmpA-like"/>
</dbReference>
<evidence type="ECO:0000256" key="7">
    <source>
        <dbReference type="PROSITE-ProRule" id="PRU00473"/>
    </source>
</evidence>
<evidence type="ECO:0000259" key="10">
    <source>
        <dbReference type="PROSITE" id="PS51123"/>
    </source>
</evidence>
<evidence type="ECO:0000256" key="8">
    <source>
        <dbReference type="SAM" id="MobiDB-lite"/>
    </source>
</evidence>
<dbReference type="Pfam" id="PF13677">
    <property type="entry name" value="MotB_plug"/>
    <property type="match status" value="1"/>
</dbReference>
<evidence type="ECO:0000256" key="1">
    <source>
        <dbReference type="ARBA" id="ARBA00004162"/>
    </source>
</evidence>
<comment type="similarity">
    <text evidence="2">Belongs to the MotB family.</text>
</comment>
<feature type="domain" description="OmpA-like" evidence="10">
    <location>
        <begin position="165"/>
        <end position="286"/>
    </location>
</feature>
<evidence type="ECO:0000256" key="9">
    <source>
        <dbReference type="SAM" id="Phobius"/>
    </source>
</evidence>
<keyword evidence="5 9" id="KW-1133">Transmembrane helix</keyword>
<comment type="caution">
    <text evidence="11">The sequence shown here is derived from an EMBL/GenBank/DDBJ whole genome shotgun (WGS) entry which is preliminary data.</text>
</comment>
<dbReference type="STRING" id="1235795.C812_03704"/>
<feature type="region of interest" description="Disordered" evidence="8">
    <location>
        <begin position="93"/>
        <end position="124"/>
    </location>
</feature>
<dbReference type="HOGENOM" id="CLU_016890_0_0_9"/>
<dbReference type="InterPro" id="IPR036737">
    <property type="entry name" value="OmpA-like_sf"/>
</dbReference>
<sequence>MRFSSKSEKMNEPDVSTRESRRRARRSVRSDAKDRWMITYADLITLLLIFFVMMYAMSRLDVEKYEVVTSSLQHTFKGGDSILELGSGITGTADRYTHKNPPASAVNGSKQGEGQADSSGQAPLTERELAFRKQEEDLANLMMLIESYIKDNSLEDQIHVADLPQGISITLNDRFLFDTGKADLKSGSTKTLAKLASLFRQLDTVISIEGHTDNLPIVYASKYKDNWELSGARALSVLRFFVDKEKLDPQHFQYAGYADTRPAADNDTPEGRSKNRRVEITVLRQLQE</sequence>
<evidence type="ECO:0000313" key="11">
    <source>
        <dbReference type="EMBL" id="EOS54073.1"/>
    </source>
</evidence>
<accession>R9L677</accession>
<feature type="compositionally biased region" description="Basic and acidic residues" evidence="8">
    <location>
        <begin position="1"/>
        <end position="19"/>
    </location>
</feature>
<name>R9L677_9BACL</name>
<feature type="transmembrane region" description="Helical" evidence="9">
    <location>
        <begin position="36"/>
        <end position="57"/>
    </location>
</feature>
<organism evidence="11 12">
    <name type="scientific">Paenibacillus barengoltzii G22</name>
    <dbReference type="NCBI Taxonomy" id="1235795"/>
    <lineage>
        <taxon>Bacteria</taxon>
        <taxon>Bacillati</taxon>
        <taxon>Bacillota</taxon>
        <taxon>Bacilli</taxon>
        <taxon>Bacillales</taxon>
        <taxon>Paenibacillaceae</taxon>
        <taxon>Paenibacillus</taxon>
    </lineage>
</organism>
<keyword evidence="3" id="KW-1003">Cell membrane</keyword>
<evidence type="ECO:0000256" key="3">
    <source>
        <dbReference type="ARBA" id="ARBA00022475"/>
    </source>
</evidence>